<proteinExistence type="predicted"/>
<dbReference type="Gene3D" id="3.40.50.720">
    <property type="entry name" value="NAD(P)-binding Rossmann-like Domain"/>
    <property type="match status" value="1"/>
</dbReference>
<dbReference type="RefSeq" id="WP_345765459.1">
    <property type="nucleotide sequence ID" value="NZ_CP154834.1"/>
</dbReference>
<gene>
    <name evidence="1" type="ORF">AAFP95_12515</name>
</gene>
<dbReference type="EMBL" id="CP154834">
    <property type="protein sequence ID" value="XAO72702.1"/>
    <property type="molecule type" value="Genomic_DNA"/>
</dbReference>
<dbReference type="Proteomes" id="UP001463665">
    <property type="component" value="Chromosome"/>
</dbReference>
<sequence>MQNHKNKVALVSGANTGVSFQTSKALIENGYTVYTGSRDLQAVYPQQAH</sequence>
<evidence type="ECO:0000313" key="2">
    <source>
        <dbReference type="Proteomes" id="UP001463665"/>
    </source>
</evidence>
<reference evidence="1 2" key="1">
    <citation type="submission" date="2024-04" db="EMBL/GenBank/DDBJ databases">
        <title>Genome sequencing and assembly of rice foliar adapted Chryseobacterium endophyticum OsEnb-ALM-A6.</title>
        <authorList>
            <person name="Kumar S."/>
            <person name="Javed M."/>
            <person name="Chouhan V."/>
            <person name="Charishma K."/>
            <person name="Patel A."/>
            <person name="Kumar M."/>
            <person name="Sahu K.P."/>
            <person name="Kumar A."/>
        </authorList>
    </citation>
    <scope>NUCLEOTIDE SEQUENCE [LARGE SCALE GENOMIC DNA]</scope>
    <source>
        <strain evidence="1 2">OsEnb-ALM-A6</strain>
    </source>
</reference>
<organism evidence="1 2">
    <name type="scientific">Chryseobacterium endophyticum</name>
    <dbReference type="NCBI Taxonomy" id="1854762"/>
    <lineage>
        <taxon>Bacteria</taxon>
        <taxon>Pseudomonadati</taxon>
        <taxon>Bacteroidota</taxon>
        <taxon>Flavobacteriia</taxon>
        <taxon>Flavobacteriales</taxon>
        <taxon>Weeksellaceae</taxon>
        <taxon>Chryseobacterium group</taxon>
        <taxon>Chryseobacterium</taxon>
    </lineage>
</organism>
<accession>A0AAU6WL88</accession>
<dbReference type="InterPro" id="IPR036291">
    <property type="entry name" value="NAD(P)-bd_dom_sf"/>
</dbReference>
<keyword evidence="2" id="KW-1185">Reference proteome</keyword>
<evidence type="ECO:0008006" key="3">
    <source>
        <dbReference type="Google" id="ProtNLM"/>
    </source>
</evidence>
<evidence type="ECO:0000313" key="1">
    <source>
        <dbReference type="EMBL" id="XAO72702.1"/>
    </source>
</evidence>
<name>A0AAU6WL88_9FLAO</name>
<protein>
    <recommendedName>
        <fullName evidence="3">SDR family NAD(P)-dependent oxidoreductase</fullName>
    </recommendedName>
</protein>
<dbReference type="AlphaFoldDB" id="A0AAU6WL88"/>
<dbReference type="SUPFAM" id="SSF51735">
    <property type="entry name" value="NAD(P)-binding Rossmann-fold domains"/>
    <property type="match status" value="1"/>
</dbReference>